<proteinExistence type="predicted"/>
<keyword evidence="2" id="KW-1185">Reference proteome</keyword>
<organism evidence="1 2">
    <name type="scientific">Dreissena polymorpha</name>
    <name type="common">Zebra mussel</name>
    <name type="synonym">Mytilus polymorpha</name>
    <dbReference type="NCBI Taxonomy" id="45954"/>
    <lineage>
        <taxon>Eukaryota</taxon>
        <taxon>Metazoa</taxon>
        <taxon>Spiralia</taxon>
        <taxon>Lophotrochozoa</taxon>
        <taxon>Mollusca</taxon>
        <taxon>Bivalvia</taxon>
        <taxon>Autobranchia</taxon>
        <taxon>Heteroconchia</taxon>
        <taxon>Euheterodonta</taxon>
        <taxon>Imparidentia</taxon>
        <taxon>Neoheterodontei</taxon>
        <taxon>Myida</taxon>
        <taxon>Dreissenoidea</taxon>
        <taxon>Dreissenidae</taxon>
        <taxon>Dreissena</taxon>
    </lineage>
</organism>
<comment type="caution">
    <text evidence="1">The sequence shown here is derived from an EMBL/GenBank/DDBJ whole genome shotgun (WGS) entry which is preliminary data.</text>
</comment>
<gene>
    <name evidence="1" type="ORF">DPMN_074114</name>
</gene>
<reference evidence="1" key="2">
    <citation type="submission" date="2020-11" db="EMBL/GenBank/DDBJ databases">
        <authorList>
            <person name="McCartney M.A."/>
            <person name="Auch B."/>
            <person name="Kono T."/>
            <person name="Mallez S."/>
            <person name="Becker A."/>
            <person name="Gohl D.M."/>
            <person name="Silverstein K.A.T."/>
            <person name="Koren S."/>
            <person name="Bechman K.B."/>
            <person name="Herman A."/>
            <person name="Abrahante J.E."/>
            <person name="Garbe J."/>
        </authorList>
    </citation>
    <scope>NUCLEOTIDE SEQUENCE</scope>
    <source>
        <strain evidence="1">Duluth1</strain>
        <tissue evidence="1">Whole animal</tissue>
    </source>
</reference>
<evidence type="ECO:0000313" key="2">
    <source>
        <dbReference type="Proteomes" id="UP000828390"/>
    </source>
</evidence>
<dbReference type="Proteomes" id="UP000828390">
    <property type="component" value="Unassembled WGS sequence"/>
</dbReference>
<accession>A0A9D3YH24</accession>
<dbReference type="AlphaFoldDB" id="A0A9D3YH24"/>
<sequence length="52" mass="5269">MALDGDFKSSSTSIVGIATVIAALARQSNFSGTRKSYSDLASLAVSSSSKAI</sequence>
<reference evidence="1" key="1">
    <citation type="journal article" date="2019" name="bioRxiv">
        <title>The Genome of the Zebra Mussel, Dreissena polymorpha: A Resource for Invasive Species Research.</title>
        <authorList>
            <person name="McCartney M.A."/>
            <person name="Auch B."/>
            <person name="Kono T."/>
            <person name="Mallez S."/>
            <person name="Zhang Y."/>
            <person name="Obille A."/>
            <person name="Becker A."/>
            <person name="Abrahante J.E."/>
            <person name="Garbe J."/>
            <person name="Badalamenti J.P."/>
            <person name="Herman A."/>
            <person name="Mangelson H."/>
            <person name="Liachko I."/>
            <person name="Sullivan S."/>
            <person name="Sone E.D."/>
            <person name="Koren S."/>
            <person name="Silverstein K.A.T."/>
            <person name="Beckman K.B."/>
            <person name="Gohl D.M."/>
        </authorList>
    </citation>
    <scope>NUCLEOTIDE SEQUENCE</scope>
    <source>
        <strain evidence="1">Duluth1</strain>
        <tissue evidence="1">Whole animal</tissue>
    </source>
</reference>
<evidence type="ECO:0000313" key="1">
    <source>
        <dbReference type="EMBL" id="KAH3699160.1"/>
    </source>
</evidence>
<dbReference type="EMBL" id="JAIWYP010000015">
    <property type="protein sequence ID" value="KAH3699160.1"/>
    <property type="molecule type" value="Genomic_DNA"/>
</dbReference>
<name>A0A9D3YH24_DREPO</name>
<protein>
    <submittedName>
        <fullName evidence="1">Uncharacterized protein</fullName>
    </submittedName>
</protein>